<feature type="compositionally biased region" description="Pro residues" evidence="1">
    <location>
        <begin position="332"/>
        <end position="346"/>
    </location>
</feature>
<protein>
    <recommendedName>
        <fullName evidence="4">PID domain-containing protein</fullName>
    </recommendedName>
</protein>
<dbReference type="AlphaFoldDB" id="A0AAN8K9N6"/>
<gene>
    <name evidence="2" type="ORF">SNE40_003372</name>
</gene>
<feature type="region of interest" description="Disordered" evidence="1">
    <location>
        <begin position="332"/>
        <end position="438"/>
    </location>
</feature>
<organism evidence="2 3">
    <name type="scientific">Patella caerulea</name>
    <name type="common">Rayed Mediterranean limpet</name>
    <dbReference type="NCBI Taxonomy" id="87958"/>
    <lineage>
        <taxon>Eukaryota</taxon>
        <taxon>Metazoa</taxon>
        <taxon>Spiralia</taxon>
        <taxon>Lophotrochozoa</taxon>
        <taxon>Mollusca</taxon>
        <taxon>Gastropoda</taxon>
        <taxon>Patellogastropoda</taxon>
        <taxon>Patelloidea</taxon>
        <taxon>Patellidae</taxon>
        <taxon>Patella</taxon>
    </lineage>
</organism>
<name>A0AAN8K9N6_PATCE</name>
<reference evidence="2 3" key="1">
    <citation type="submission" date="2024-01" db="EMBL/GenBank/DDBJ databases">
        <title>The genome of the rayed Mediterranean limpet Patella caerulea (Linnaeus, 1758).</title>
        <authorList>
            <person name="Anh-Thu Weber A."/>
            <person name="Halstead-Nussloch G."/>
        </authorList>
    </citation>
    <scope>NUCLEOTIDE SEQUENCE [LARGE SCALE GENOMIC DNA]</scope>
    <source>
        <strain evidence="2">AATW-2023a</strain>
        <tissue evidence="2">Whole specimen</tissue>
    </source>
</reference>
<evidence type="ECO:0000256" key="1">
    <source>
        <dbReference type="SAM" id="MobiDB-lite"/>
    </source>
</evidence>
<evidence type="ECO:0008006" key="4">
    <source>
        <dbReference type="Google" id="ProtNLM"/>
    </source>
</evidence>
<sequence length="586" mass="65846">MVVKDELIRRRVLFIGTAVPMETSEGLESVQQPLKTRYPVDDDSKIEGIMSYLTVLPSGLQLEYADRSKEVILFPITSLNLCAAVRCVTYIDNDKKERVSKFVSLSSAASKGTNTKRPAIFTAITRRTQGKKVLECHGFVCESDKDALDLVHATSTADRISKQKMNGSITTHSYHGEVQSNTLKSGVNGHSNGDAIPMRLVSGETRQNAAPEFYETPHQQGYFYSTSTSPVKKYSVEQVVSDNEGERLRATSPPPLSARSVDRRSAYSFATSRPAPPPTVIHTLPRPRQNVIPVRSIPVPVHVRPRFFSPPPSLLRPKVVSRLKEPYMLVPPPPPPPMIIDGPPPHLVKQRNRRRGSESSASHSHSAHDQASSRSSSPDFNFGRKVVNGDGGDASSEVSSRPRTPPTDYDRKGPSKSRVSRKEQHEMRHHPNYYPTVIRNGEAYPPQMTSPYNYYPYPSRVPLYYVERSRSVPAPVERSRTLDKKKAKKNRKEKKSKRKGNPSDISTDSIGYMSEVPRGLVDKNDPHVPRDFRRFENQFKHERAFSRSLMEEKRHIGPQDSQSTYDLNELMASKGRIGDNEGFALY</sequence>
<feature type="compositionally biased region" description="Low complexity" evidence="1">
    <location>
        <begin position="358"/>
        <end position="377"/>
    </location>
</feature>
<dbReference type="EMBL" id="JAZGQO010000002">
    <property type="protein sequence ID" value="KAK6191771.1"/>
    <property type="molecule type" value="Genomic_DNA"/>
</dbReference>
<evidence type="ECO:0000313" key="3">
    <source>
        <dbReference type="Proteomes" id="UP001347796"/>
    </source>
</evidence>
<feature type="region of interest" description="Disordered" evidence="1">
    <location>
        <begin position="240"/>
        <end position="284"/>
    </location>
</feature>
<accession>A0AAN8K9N6</accession>
<proteinExistence type="predicted"/>
<feature type="region of interest" description="Disordered" evidence="1">
    <location>
        <begin position="471"/>
        <end position="510"/>
    </location>
</feature>
<dbReference type="PANTHER" id="PTHR21219:SF3">
    <property type="entry name" value="FI19613P1"/>
    <property type="match status" value="1"/>
</dbReference>
<keyword evidence="3" id="KW-1185">Reference proteome</keyword>
<dbReference type="Proteomes" id="UP001347796">
    <property type="component" value="Unassembled WGS sequence"/>
</dbReference>
<comment type="caution">
    <text evidence="2">The sequence shown here is derived from an EMBL/GenBank/DDBJ whole genome shotgun (WGS) entry which is preliminary data.</text>
</comment>
<evidence type="ECO:0000313" key="2">
    <source>
        <dbReference type="EMBL" id="KAK6191771.1"/>
    </source>
</evidence>
<feature type="compositionally biased region" description="Basic residues" evidence="1">
    <location>
        <begin position="485"/>
        <end position="500"/>
    </location>
</feature>
<dbReference type="PANTHER" id="PTHR21219">
    <property type="entry name" value="FI19613P1"/>
    <property type="match status" value="1"/>
</dbReference>